<dbReference type="Gene3D" id="1.50.10.10">
    <property type="match status" value="1"/>
</dbReference>
<evidence type="ECO:0000256" key="4">
    <source>
        <dbReference type="ARBA" id="ARBA00022801"/>
    </source>
</evidence>
<keyword evidence="12" id="KW-1185">Reference proteome</keyword>
<keyword evidence="5" id="KW-0136">Cellulose degradation</keyword>
<keyword evidence="7 9" id="KW-0624">Polysaccharide degradation</keyword>
<dbReference type="Pfam" id="PF01270">
    <property type="entry name" value="Glyco_hydro_8"/>
    <property type="match status" value="1"/>
</dbReference>
<reference evidence="11 12" key="1">
    <citation type="journal article" date="2014" name="Genome Announc.">
        <title>The Complete Genome Sequence of Pseudomonas putida NBRC 14164T Confirms High Intraspecies Variation.</title>
        <authorList>
            <person name="Ohji S."/>
            <person name="Yamazoe A."/>
            <person name="Hosoyama A."/>
            <person name="Tsuchikane K."/>
            <person name="Ezaki T."/>
            <person name="Fujita N."/>
        </authorList>
    </citation>
    <scope>NUCLEOTIDE SEQUENCE [LARGE SCALE GENOMIC DNA]</scope>
    <source>
        <strain evidence="11 12">NBRC 14164</strain>
    </source>
</reference>
<dbReference type="InterPro" id="IPR019834">
    <property type="entry name" value="Glyco_hydro_8_CS"/>
</dbReference>
<dbReference type="InterPro" id="IPR012341">
    <property type="entry name" value="6hp_glycosidase-like_sf"/>
</dbReference>
<dbReference type="PRINTS" id="PR00735">
    <property type="entry name" value="GLHYDRLASE8"/>
</dbReference>
<evidence type="ECO:0000256" key="1">
    <source>
        <dbReference type="ARBA" id="ARBA00000966"/>
    </source>
</evidence>
<dbReference type="EMBL" id="AP013070">
    <property type="protein sequence ID" value="BAN55072.1"/>
    <property type="molecule type" value="Genomic_DNA"/>
</dbReference>
<accession>A0ABM7EH29</accession>
<evidence type="ECO:0000256" key="6">
    <source>
        <dbReference type="ARBA" id="ARBA00023295"/>
    </source>
</evidence>
<evidence type="ECO:0000256" key="7">
    <source>
        <dbReference type="ARBA" id="ARBA00023326"/>
    </source>
</evidence>
<name>A0ABM7EH29_PSEPU</name>
<dbReference type="InterPro" id="IPR002037">
    <property type="entry name" value="Glyco_hydro_8"/>
</dbReference>
<feature type="active site" description="Nucleophile" evidence="8">
    <location>
        <position position="117"/>
    </location>
</feature>
<dbReference type="PROSITE" id="PS00812">
    <property type="entry name" value="GLYCOSYL_HYDROL_F8"/>
    <property type="match status" value="1"/>
</dbReference>
<gene>
    <name evidence="11" type="primary">bcsZ</name>
    <name evidence="11" type="ORF">PP4_32190</name>
</gene>
<evidence type="ECO:0000256" key="3">
    <source>
        <dbReference type="ARBA" id="ARBA00022729"/>
    </source>
</evidence>
<keyword evidence="7 9" id="KW-0119">Carbohydrate metabolism</keyword>
<dbReference type="NCBIfam" id="NF008305">
    <property type="entry name" value="PRK11097.1"/>
    <property type="match status" value="1"/>
</dbReference>
<keyword evidence="4 9" id="KW-0378">Hydrolase</keyword>
<dbReference type="Proteomes" id="UP000016702">
    <property type="component" value="Chromosome"/>
</dbReference>
<feature type="signal peptide" evidence="10">
    <location>
        <begin position="1"/>
        <end position="20"/>
    </location>
</feature>
<sequence>MMRRLLVGLVTFGLPFFANAAPACPWPAWDRFKAELVSVDGRVIDPSDERLITTSEGQSYALFFALVGNDRQAFAQLLRWTTNNLAEGDLARHLPAWLWGRNSQQQWQVLDTNNASDADLWIAYSLLEAGRLWGEPAYTQLGQRLLWRIAAQTMRKLPGLGVMLLPGDYGFEDARGTRLNPSYLPLQLFDRFNLVDPLWGELATNTRRLWLASSPKGFAPDWLLWTPAGELAADPQHGSAGDYDAIRVYLWVGMLAKDAPQRADLVARYAPMAALTTLDGLPPEHVDARSGAASGHGPAGFSAALLPLLAASPEHVAGLAAQRQRLHQQPVEAKAYYSQVLALFGQGWDEARYRFDPHGRLLPAWSKPCSE</sequence>
<evidence type="ECO:0000256" key="5">
    <source>
        <dbReference type="ARBA" id="ARBA00023001"/>
    </source>
</evidence>
<evidence type="ECO:0000256" key="8">
    <source>
        <dbReference type="PROSITE-ProRule" id="PRU10058"/>
    </source>
</evidence>
<feature type="chain" id="PRO_5046411183" description="Glucanase" evidence="10">
    <location>
        <begin position="21"/>
        <end position="371"/>
    </location>
</feature>
<comment type="similarity">
    <text evidence="2 9">Belongs to the glycosyl hydrolase 8 (cellulase D) family.</text>
</comment>
<dbReference type="RefSeq" id="WP_016500274.1">
    <property type="nucleotide sequence ID" value="NC_021505.1"/>
</dbReference>
<dbReference type="EC" id="3.2.1.-" evidence="9"/>
<evidence type="ECO:0000313" key="12">
    <source>
        <dbReference type="Proteomes" id="UP000016702"/>
    </source>
</evidence>
<comment type="catalytic activity">
    <reaction evidence="1">
        <text>Endohydrolysis of (1-&gt;4)-beta-D-glucosidic linkages in cellulose, lichenin and cereal beta-D-glucans.</text>
        <dbReference type="EC" id="3.2.1.4"/>
    </reaction>
</comment>
<keyword evidence="3 10" id="KW-0732">Signal</keyword>
<evidence type="ECO:0000256" key="2">
    <source>
        <dbReference type="ARBA" id="ARBA00009209"/>
    </source>
</evidence>
<evidence type="ECO:0000256" key="10">
    <source>
        <dbReference type="SAM" id="SignalP"/>
    </source>
</evidence>
<protein>
    <recommendedName>
        <fullName evidence="9">Glucanase</fullName>
        <ecNumber evidence="9">3.2.1.-</ecNumber>
    </recommendedName>
</protein>
<organism evidence="11 12">
    <name type="scientific">Pseudomonas putida NBRC 14164</name>
    <dbReference type="NCBI Taxonomy" id="1211579"/>
    <lineage>
        <taxon>Bacteria</taxon>
        <taxon>Pseudomonadati</taxon>
        <taxon>Pseudomonadota</taxon>
        <taxon>Gammaproteobacteria</taxon>
        <taxon>Pseudomonadales</taxon>
        <taxon>Pseudomonadaceae</taxon>
        <taxon>Pseudomonas</taxon>
    </lineage>
</organism>
<evidence type="ECO:0000313" key="11">
    <source>
        <dbReference type="EMBL" id="BAN55072.1"/>
    </source>
</evidence>
<dbReference type="InterPro" id="IPR008928">
    <property type="entry name" value="6-hairpin_glycosidase_sf"/>
</dbReference>
<dbReference type="GeneID" id="45524706"/>
<keyword evidence="6 9" id="KW-0326">Glycosidase</keyword>
<proteinExistence type="inferred from homology"/>
<evidence type="ECO:0000256" key="9">
    <source>
        <dbReference type="RuleBase" id="RU361167"/>
    </source>
</evidence>
<dbReference type="SUPFAM" id="SSF48208">
    <property type="entry name" value="Six-hairpin glycosidases"/>
    <property type="match status" value="1"/>
</dbReference>